<evidence type="ECO:0000256" key="1">
    <source>
        <dbReference type="ARBA" id="ARBA00004651"/>
    </source>
</evidence>
<comment type="subcellular location">
    <subcellularLocation>
        <location evidence="1 7">Cell membrane</location>
        <topology evidence="1 7">Multi-pass membrane protein</topology>
    </subcellularLocation>
</comment>
<evidence type="ECO:0000256" key="5">
    <source>
        <dbReference type="ARBA" id="ARBA00022989"/>
    </source>
</evidence>
<dbReference type="InterPro" id="IPR000515">
    <property type="entry name" value="MetI-like"/>
</dbReference>
<dbReference type="InterPro" id="IPR035906">
    <property type="entry name" value="MetI-like_sf"/>
</dbReference>
<feature type="transmembrane region" description="Helical" evidence="7">
    <location>
        <begin position="102"/>
        <end position="122"/>
    </location>
</feature>
<keyword evidence="4 7" id="KW-0812">Transmembrane</keyword>
<feature type="transmembrane region" description="Helical" evidence="7">
    <location>
        <begin position="259"/>
        <end position="279"/>
    </location>
</feature>
<dbReference type="STRING" id="521045.Kole_1037"/>
<evidence type="ECO:0000259" key="8">
    <source>
        <dbReference type="PROSITE" id="PS50928"/>
    </source>
</evidence>
<protein>
    <submittedName>
        <fullName evidence="9">Binding-protein-dependent transport systems inner membrane component</fullName>
    </submittedName>
</protein>
<reference evidence="9 10" key="1">
    <citation type="submission" date="2009-06" db="EMBL/GenBank/DDBJ databases">
        <title>Complete sequence of Thermotogales bacterium TBF 19.5.1.</title>
        <authorList>
            <consortium name="US DOE Joint Genome Institute"/>
            <person name="Lucas S."/>
            <person name="Copeland A."/>
            <person name="Lapidus A."/>
            <person name="Glavina del Rio T."/>
            <person name="Tice H."/>
            <person name="Bruce D."/>
            <person name="Goodwin L."/>
            <person name="Pitluck S."/>
            <person name="Chertkov O."/>
            <person name="Brettin T."/>
            <person name="Detter J.C."/>
            <person name="Han C."/>
            <person name="Schmutz J."/>
            <person name="Larimer F."/>
            <person name="Land M."/>
            <person name="Hauser L."/>
            <person name="Kyrpides N."/>
            <person name="Ovchinnikova G."/>
            <person name="Noll K."/>
        </authorList>
    </citation>
    <scope>NUCLEOTIDE SEQUENCE [LARGE SCALE GENOMIC DNA]</scope>
    <source>
        <strain evidence="10">ATCC BAA-1733 / DSM 21960 / TBF 19.5.1</strain>
    </source>
</reference>
<dbReference type="HOGENOM" id="CLU_016047_0_0_0"/>
<name>C5CHI8_KOSOT</name>
<comment type="similarity">
    <text evidence="7">Belongs to the binding-protein-dependent transport system permease family.</text>
</comment>
<dbReference type="PANTHER" id="PTHR30193:SF37">
    <property type="entry name" value="INNER MEMBRANE ABC TRANSPORTER PERMEASE PROTEIN YCJO"/>
    <property type="match status" value="1"/>
</dbReference>
<keyword evidence="10" id="KW-1185">Reference proteome</keyword>
<gene>
    <name evidence="9" type="ordered locus">Kole_1037</name>
</gene>
<evidence type="ECO:0000256" key="2">
    <source>
        <dbReference type="ARBA" id="ARBA00022448"/>
    </source>
</evidence>
<accession>C5CHI8</accession>
<dbReference type="AlphaFoldDB" id="C5CHI8"/>
<dbReference type="EMBL" id="CP001634">
    <property type="protein sequence ID" value="ACR79743.1"/>
    <property type="molecule type" value="Genomic_DNA"/>
</dbReference>
<keyword evidence="5 7" id="KW-1133">Transmembrane helix</keyword>
<evidence type="ECO:0000256" key="4">
    <source>
        <dbReference type="ARBA" id="ARBA00022692"/>
    </source>
</evidence>
<evidence type="ECO:0000313" key="10">
    <source>
        <dbReference type="Proteomes" id="UP000002382"/>
    </source>
</evidence>
<proteinExistence type="inferred from homology"/>
<feature type="transmembrane region" description="Helical" evidence="7">
    <location>
        <begin position="197"/>
        <end position="219"/>
    </location>
</feature>
<dbReference type="Proteomes" id="UP000002382">
    <property type="component" value="Chromosome"/>
</dbReference>
<dbReference type="eggNOG" id="COG1175">
    <property type="taxonomic scope" value="Bacteria"/>
</dbReference>
<feature type="transmembrane region" description="Helical" evidence="7">
    <location>
        <begin position="69"/>
        <end position="90"/>
    </location>
</feature>
<keyword evidence="6 7" id="KW-0472">Membrane</keyword>
<dbReference type="CDD" id="cd06261">
    <property type="entry name" value="TM_PBP2"/>
    <property type="match status" value="1"/>
</dbReference>
<keyword evidence="3" id="KW-1003">Cell membrane</keyword>
<dbReference type="SUPFAM" id="SSF161098">
    <property type="entry name" value="MetI-like"/>
    <property type="match status" value="1"/>
</dbReference>
<evidence type="ECO:0000313" key="9">
    <source>
        <dbReference type="EMBL" id="ACR79743.1"/>
    </source>
</evidence>
<dbReference type="RefSeq" id="WP_015868404.1">
    <property type="nucleotide sequence ID" value="NC_012785.1"/>
</dbReference>
<dbReference type="GO" id="GO:0055085">
    <property type="term" value="P:transmembrane transport"/>
    <property type="evidence" value="ECO:0007669"/>
    <property type="project" value="InterPro"/>
</dbReference>
<dbReference type="Pfam" id="PF00528">
    <property type="entry name" value="BPD_transp_1"/>
    <property type="match status" value="1"/>
</dbReference>
<dbReference type="Gene3D" id="1.10.3720.10">
    <property type="entry name" value="MetI-like"/>
    <property type="match status" value="1"/>
</dbReference>
<feature type="transmembrane region" description="Helical" evidence="7">
    <location>
        <begin position="151"/>
        <end position="176"/>
    </location>
</feature>
<dbReference type="PANTHER" id="PTHR30193">
    <property type="entry name" value="ABC TRANSPORTER PERMEASE PROTEIN"/>
    <property type="match status" value="1"/>
</dbReference>
<reference evidence="9 10" key="2">
    <citation type="journal article" date="2011" name="J. Bacteriol.">
        <title>Genome Sequence of Kosmotoga olearia Strain TBF 19.5.1, a Thermophilic Bacterium with a Wide Growth Temperature Range, Isolated from the Troll B Oil Platform in the North Sea.</title>
        <authorList>
            <person name="Swithers K.S."/>
            <person name="Dipippo J.L."/>
            <person name="Bruce D.C."/>
            <person name="Detter C."/>
            <person name="Tapia R."/>
            <person name="Han S."/>
            <person name="Goodwin L.A."/>
            <person name="Han J."/>
            <person name="Woyke T."/>
            <person name="Pitluck S."/>
            <person name="Pennacchio L."/>
            <person name="Nolan M."/>
            <person name="Mikhailova N."/>
            <person name="Land M.L."/>
            <person name="Nesbo C.L."/>
            <person name="Gogarten J.P."/>
            <person name="Noll K.M."/>
        </authorList>
    </citation>
    <scope>NUCLEOTIDE SEQUENCE [LARGE SCALE GENOMIC DNA]</scope>
    <source>
        <strain evidence="10">ATCC BAA-1733 / DSM 21960 / TBF 19.5.1</strain>
    </source>
</reference>
<sequence length="290" mass="33243">MKYKWYVPYLFILLALIGLFVFRLGPITMAIGMSFTDWSPFGSPEWIGLENFIDLFTSPSFWRIFGNTLLFSAIFVPSILVFSLLLAVLLNQGLKGTTVFRVMYFAPVITSTVAIAIVWQWIFSTDIGFLNFVLRSLGVDDPPSWLSDGRYTLFVVAFVYAWKRVGYYMIIYLAGLQDIPRTLIEASRIDGASKFKVFRYITLPLITPTMFFVLIMSTIDSFKSFEIVYTMTKGGPGFSSTTLSYYVFQNAFELFQMGYASSVATVLLVIVGTITYINFKYRSRWVKYQY</sequence>
<dbReference type="GO" id="GO:0005886">
    <property type="term" value="C:plasma membrane"/>
    <property type="evidence" value="ECO:0007669"/>
    <property type="project" value="UniProtKB-SubCell"/>
</dbReference>
<evidence type="ECO:0000256" key="3">
    <source>
        <dbReference type="ARBA" id="ARBA00022475"/>
    </source>
</evidence>
<dbReference type="OrthoDB" id="9777304at2"/>
<organism evidence="9 10">
    <name type="scientific">Kosmotoga olearia (strain ATCC BAA-1733 / DSM 21960 / TBF 19.5.1)</name>
    <dbReference type="NCBI Taxonomy" id="521045"/>
    <lineage>
        <taxon>Bacteria</taxon>
        <taxon>Thermotogati</taxon>
        <taxon>Thermotogota</taxon>
        <taxon>Thermotogae</taxon>
        <taxon>Kosmotogales</taxon>
        <taxon>Kosmotogaceae</taxon>
        <taxon>Kosmotoga</taxon>
    </lineage>
</organism>
<dbReference type="KEGG" id="kol:Kole_1037"/>
<dbReference type="PROSITE" id="PS50928">
    <property type="entry name" value="ABC_TM1"/>
    <property type="match status" value="1"/>
</dbReference>
<dbReference type="InterPro" id="IPR051393">
    <property type="entry name" value="ABC_transporter_permease"/>
</dbReference>
<evidence type="ECO:0000256" key="7">
    <source>
        <dbReference type="RuleBase" id="RU363032"/>
    </source>
</evidence>
<feature type="domain" description="ABC transmembrane type-1" evidence="8">
    <location>
        <begin position="65"/>
        <end position="278"/>
    </location>
</feature>
<keyword evidence="2 7" id="KW-0813">Transport</keyword>
<dbReference type="SUPFAM" id="SSF160964">
    <property type="entry name" value="MalF N-terminal region-like"/>
    <property type="match status" value="1"/>
</dbReference>
<evidence type="ECO:0000256" key="6">
    <source>
        <dbReference type="ARBA" id="ARBA00023136"/>
    </source>
</evidence>